<dbReference type="EMBL" id="RXFT01000006">
    <property type="protein sequence ID" value="RUR68748.1"/>
    <property type="molecule type" value="Genomic_DNA"/>
</dbReference>
<accession>A0A433MLN4</accession>
<dbReference type="Pfam" id="PF01663">
    <property type="entry name" value="Phosphodiest"/>
    <property type="match status" value="1"/>
</dbReference>
<dbReference type="InterPro" id="IPR017850">
    <property type="entry name" value="Alkaline_phosphatase_core_sf"/>
</dbReference>
<dbReference type="EC" id="3.11.1.2" evidence="1"/>
<dbReference type="Gene3D" id="3.40.720.10">
    <property type="entry name" value="Alkaline Phosphatase, subunit A"/>
    <property type="match status" value="1"/>
</dbReference>
<comment type="caution">
    <text evidence="1">The sequence shown here is derived from an EMBL/GenBank/DDBJ whole genome shotgun (WGS) entry which is preliminary data.</text>
</comment>
<reference evidence="1 2" key="1">
    <citation type="submission" date="2018-12" db="EMBL/GenBank/DDBJ databases">
        <title>The genome sequences of Variovorax guangxiensis DSM 27352.</title>
        <authorList>
            <person name="Gao J."/>
            <person name="Sun J."/>
        </authorList>
    </citation>
    <scope>NUCLEOTIDE SEQUENCE [LARGE SCALE GENOMIC DNA]</scope>
    <source>
        <strain evidence="1 2">DSM 27352</strain>
    </source>
</reference>
<gene>
    <name evidence="1" type="primary">phnA</name>
    <name evidence="1" type="ORF">EJP67_16945</name>
</gene>
<dbReference type="OrthoDB" id="9771966at2"/>
<dbReference type="SUPFAM" id="SSF53649">
    <property type="entry name" value="Alkaline phosphatase-like"/>
    <property type="match status" value="1"/>
</dbReference>
<dbReference type="InterPro" id="IPR023116">
    <property type="entry name" value="Phosphonoacetate_hydro_insert"/>
</dbReference>
<dbReference type="InterPro" id="IPR012710">
    <property type="entry name" value="Phosphonoacetate_hydro"/>
</dbReference>
<keyword evidence="1" id="KW-0378">Hydrolase</keyword>
<dbReference type="AlphaFoldDB" id="A0A433MLN4"/>
<dbReference type="RefSeq" id="WP_126022880.1">
    <property type="nucleotide sequence ID" value="NZ_RXFT01000006.1"/>
</dbReference>
<evidence type="ECO:0000313" key="1">
    <source>
        <dbReference type="EMBL" id="RUR68748.1"/>
    </source>
</evidence>
<dbReference type="GO" id="GO:0047400">
    <property type="term" value="F:phosphonoacetate hydrolase activity"/>
    <property type="evidence" value="ECO:0007669"/>
    <property type="project" value="UniProtKB-EC"/>
</dbReference>
<protein>
    <submittedName>
        <fullName evidence="1">Phosphonoacetate hydrolase</fullName>
        <ecNumber evidence="1">3.11.1.2</ecNumber>
    </submittedName>
</protein>
<name>A0A433MLN4_9BURK</name>
<dbReference type="PANTHER" id="PTHR10151">
    <property type="entry name" value="ECTONUCLEOTIDE PYROPHOSPHATASE/PHOSPHODIESTERASE"/>
    <property type="match status" value="1"/>
</dbReference>
<dbReference type="Gene3D" id="3.30.1360.110">
    <property type="entry name" value="Domain 2, Phosphonoacetate Hydrolase"/>
    <property type="match status" value="1"/>
</dbReference>
<proteinExistence type="predicted"/>
<organism evidence="1 2">
    <name type="scientific">Variovorax guangxiensis</name>
    <dbReference type="NCBI Taxonomy" id="1775474"/>
    <lineage>
        <taxon>Bacteria</taxon>
        <taxon>Pseudomonadati</taxon>
        <taxon>Pseudomonadota</taxon>
        <taxon>Betaproteobacteria</taxon>
        <taxon>Burkholderiales</taxon>
        <taxon>Comamonadaceae</taxon>
        <taxon>Variovorax</taxon>
    </lineage>
</organism>
<evidence type="ECO:0000313" key="2">
    <source>
        <dbReference type="Proteomes" id="UP000281118"/>
    </source>
</evidence>
<dbReference type="PANTHER" id="PTHR10151:SF120">
    <property type="entry name" value="BIS(5'-ADENOSYL)-TRIPHOSPHATASE"/>
    <property type="match status" value="1"/>
</dbReference>
<dbReference type="InterPro" id="IPR002591">
    <property type="entry name" value="Phosphodiest/P_Trfase"/>
</dbReference>
<dbReference type="NCBIfam" id="TIGR02335">
    <property type="entry name" value="hydr_PhnA"/>
    <property type="match status" value="1"/>
</dbReference>
<dbReference type="Proteomes" id="UP000281118">
    <property type="component" value="Unassembled WGS sequence"/>
</dbReference>
<sequence>MTQETLEVNARSYRWMSRPVVVVCVDGCEPAYLDAAIAAGVAPYFDRMRKSGANLLADCVVPSFTNPNNLSIVTGVPPAVHGICGNYFFDRELGQEVMMNDPKYLRAGTVLAAFADAGAKVAVVTAKDKLRKLLGHRMKGICFSSEKSDQVTMEENGIDNVLDMVGMPVPSVYSAELSEFVFAAGVKLMESRRPDLMYLSTTDYVQHKAAPGSPAANAFYAMMDGYLAQLDALGATIVVTADHGMNDKHDAAGAPKVIYLQDVLDGWYGQDEARVILPITDPYVVHHGALGSFATVYAPAEASVPGWIERIKGIPGMELVLSRKDAAERFELPPDRIGDIVVVSEQSTVIGTSASRHDLSALEVPLRSHGGVSEQRVPLICNRPVTGIAAGRRLRNFDALDIALNHAQ</sequence>
<dbReference type="CDD" id="cd16018">
    <property type="entry name" value="Enpp"/>
    <property type="match status" value="1"/>
</dbReference>